<dbReference type="EMBL" id="CP018099">
    <property type="protein sequence ID" value="APF19148.1"/>
    <property type="molecule type" value="Genomic_DNA"/>
</dbReference>
<reference evidence="1 2" key="1">
    <citation type="submission" date="2016-11" db="EMBL/GenBank/DDBJ databases">
        <title>Genomic analysis of Caldithrix abyssi and proposal of a novel bacterial phylum Caldithrichaeota.</title>
        <authorList>
            <person name="Kublanov I."/>
            <person name="Sigalova O."/>
            <person name="Gavrilov S."/>
            <person name="Lebedinsky A."/>
            <person name="Ivanova N."/>
            <person name="Daum C."/>
            <person name="Reddy T."/>
            <person name="Klenk H.P."/>
            <person name="Goker M."/>
            <person name="Reva O."/>
            <person name="Miroshnichenko M."/>
            <person name="Kyprides N."/>
            <person name="Woyke T."/>
            <person name="Gelfand M."/>
        </authorList>
    </citation>
    <scope>NUCLEOTIDE SEQUENCE [LARGE SCALE GENOMIC DNA]</scope>
    <source>
        <strain evidence="1 2">LF13</strain>
    </source>
</reference>
<sequence length="37" mass="4285">MQNPGEHNCFERRCADEKMTCAAGSFLQSDKKIDLFY</sequence>
<evidence type="ECO:0000313" key="2">
    <source>
        <dbReference type="Proteomes" id="UP000183868"/>
    </source>
</evidence>
<dbReference type="Proteomes" id="UP000183868">
    <property type="component" value="Chromosome"/>
</dbReference>
<dbReference type="KEGG" id="caby:Cabys_2399"/>
<accession>A0A1J1C9Q9</accession>
<evidence type="ECO:0000313" key="1">
    <source>
        <dbReference type="EMBL" id="APF19148.1"/>
    </source>
</evidence>
<organism evidence="1 2">
    <name type="scientific">Caldithrix abyssi DSM 13497</name>
    <dbReference type="NCBI Taxonomy" id="880073"/>
    <lineage>
        <taxon>Bacteria</taxon>
        <taxon>Pseudomonadati</taxon>
        <taxon>Calditrichota</taxon>
        <taxon>Calditrichia</taxon>
        <taxon>Calditrichales</taxon>
        <taxon>Calditrichaceae</taxon>
        <taxon>Caldithrix</taxon>
    </lineage>
</organism>
<dbReference type="AlphaFoldDB" id="A0A1J1C9Q9"/>
<gene>
    <name evidence="1" type="ORF">Cabys_2399</name>
</gene>
<name>A0A1J1C9Q9_CALAY</name>
<proteinExistence type="predicted"/>
<protein>
    <submittedName>
        <fullName evidence="1">Uncharacterized protein</fullName>
    </submittedName>
</protein>